<proteinExistence type="inferred from homology"/>
<comment type="function">
    <text evidence="5">DNA-dependent RNA polymerase (RNAP) catalyzes the transcription of DNA into RNA using the four ribonucleoside triphosphates as substrates.</text>
</comment>
<evidence type="ECO:0000256" key="1">
    <source>
        <dbReference type="ARBA" id="ARBA00022478"/>
    </source>
</evidence>
<dbReference type="GO" id="GO:0003899">
    <property type="term" value="F:DNA-directed RNA polymerase activity"/>
    <property type="evidence" value="ECO:0007669"/>
    <property type="project" value="UniProtKB-UniRule"/>
</dbReference>
<dbReference type="GO" id="GO:0046983">
    <property type="term" value="F:protein dimerization activity"/>
    <property type="evidence" value="ECO:0007669"/>
    <property type="project" value="InterPro"/>
</dbReference>
<keyword evidence="5" id="KW-0548">Nucleotidyltransferase</keyword>
<evidence type="ECO:0000256" key="3">
    <source>
        <dbReference type="ARBA" id="ARBA00023163"/>
    </source>
</evidence>
<dbReference type="Pfam" id="PF01193">
    <property type="entry name" value="RNA_pol_L"/>
    <property type="match status" value="1"/>
</dbReference>
<dbReference type="SUPFAM" id="SSF56553">
    <property type="entry name" value="Insert subdomain of RNA polymerase alpha subunit"/>
    <property type="match status" value="1"/>
</dbReference>
<comment type="similarity">
    <text evidence="4 5">Belongs to the archaeal Rpo3/eukaryotic RPB3 RNA polymerase subunit family.</text>
</comment>
<keyword evidence="1 5" id="KW-0240">DNA-directed RNA polymerase</keyword>
<name>A0A1N5VU14_9ARCH</name>
<dbReference type="GO" id="GO:0000428">
    <property type="term" value="C:DNA-directed RNA polymerase complex"/>
    <property type="evidence" value="ECO:0007669"/>
    <property type="project" value="UniProtKB-KW"/>
</dbReference>
<dbReference type="Proteomes" id="UP000195607">
    <property type="component" value="Chromosome I"/>
</dbReference>
<organism evidence="7 8">
    <name type="scientific">Cuniculiplasma divulgatum</name>
    <dbReference type="NCBI Taxonomy" id="1673428"/>
    <lineage>
        <taxon>Archaea</taxon>
        <taxon>Methanobacteriati</taxon>
        <taxon>Thermoplasmatota</taxon>
        <taxon>Thermoplasmata</taxon>
        <taxon>Thermoplasmatales</taxon>
        <taxon>Cuniculiplasmataceae</taxon>
        <taxon>Cuniculiplasma</taxon>
    </lineage>
</organism>
<dbReference type="Gene3D" id="3.30.70.3110">
    <property type="match status" value="1"/>
</dbReference>
<keyword evidence="2 5" id="KW-0963">Cytoplasm</keyword>
<reference evidence="7 8" key="1">
    <citation type="submission" date="2016-04" db="EMBL/GenBank/DDBJ databases">
        <authorList>
            <person name="Evans L.H."/>
            <person name="Alamgir A."/>
            <person name="Owens N."/>
            <person name="Weber N.D."/>
            <person name="Virtaneva K."/>
            <person name="Barbian K."/>
            <person name="Babar A."/>
            <person name="Rosenke K."/>
        </authorList>
    </citation>
    <scope>NUCLEOTIDE SEQUENCE [LARGE SCALE GENOMIC DNA]</scope>
    <source>
        <strain evidence="8">S5(T) (JCM 30642 \VKM B-2941)</strain>
    </source>
</reference>
<dbReference type="Pfam" id="PF01000">
    <property type="entry name" value="RNA_pol_A_bac"/>
    <property type="match status" value="1"/>
</dbReference>
<dbReference type="InterPro" id="IPR011263">
    <property type="entry name" value="DNA-dir_RNA_pol_RpoA/D/Rpb3"/>
</dbReference>
<evidence type="ECO:0000313" key="8">
    <source>
        <dbReference type="Proteomes" id="UP000195607"/>
    </source>
</evidence>
<dbReference type="InterPro" id="IPR036603">
    <property type="entry name" value="RBP11-like"/>
</dbReference>
<keyword evidence="5" id="KW-0808">Transferase</keyword>
<evidence type="ECO:0000313" key="7">
    <source>
        <dbReference type="EMBL" id="SIM76199.1"/>
    </source>
</evidence>
<dbReference type="InterPro" id="IPR022842">
    <property type="entry name" value="RNAP_Rpo3/Rpb3/RPAC1"/>
</dbReference>
<comment type="caution">
    <text evidence="5">Lacks conserved residue(s) required for the propagation of feature annotation.</text>
</comment>
<dbReference type="SUPFAM" id="SSF55257">
    <property type="entry name" value="RBP11-like subunits of RNA polymerase"/>
    <property type="match status" value="1"/>
</dbReference>
<comment type="subcellular location">
    <subcellularLocation>
        <location evidence="5">Cytoplasm</location>
    </subcellularLocation>
</comment>
<evidence type="ECO:0000256" key="4">
    <source>
        <dbReference type="ARBA" id="ARBA00025804"/>
    </source>
</evidence>
<dbReference type="GO" id="GO:0003677">
    <property type="term" value="F:DNA binding"/>
    <property type="evidence" value="ECO:0007669"/>
    <property type="project" value="UniProtKB-UniRule"/>
</dbReference>
<evidence type="ECO:0000256" key="5">
    <source>
        <dbReference type="HAMAP-Rule" id="MF_00320"/>
    </source>
</evidence>
<dbReference type="PANTHER" id="PTHR11800">
    <property type="entry name" value="DNA-DIRECTED RNA POLYMERASE"/>
    <property type="match status" value="1"/>
</dbReference>
<dbReference type="Gene3D" id="2.170.120.12">
    <property type="entry name" value="DNA-directed RNA polymerase, insert domain"/>
    <property type="match status" value="1"/>
</dbReference>
<dbReference type="HAMAP" id="MF_00320">
    <property type="entry name" value="RNApol_arch_Rpo3"/>
    <property type="match status" value="1"/>
</dbReference>
<dbReference type="InterPro" id="IPR050518">
    <property type="entry name" value="Rpo3/RPB3_RNA_Pol_subunit"/>
</dbReference>
<dbReference type="SMART" id="SM00662">
    <property type="entry name" value="RPOLD"/>
    <property type="match status" value="1"/>
</dbReference>
<keyword evidence="3 5" id="KW-0804">Transcription</keyword>
<evidence type="ECO:0000256" key="2">
    <source>
        <dbReference type="ARBA" id="ARBA00022490"/>
    </source>
</evidence>
<dbReference type="InterPro" id="IPR011262">
    <property type="entry name" value="DNA-dir_RNA_pol_insert"/>
</dbReference>
<dbReference type="EC" id="2.7.7.6" evidence="5"/>
<dbReference type="AlphaFoldDB" id="A0A1N5VU14"/>
<accession>A0A1N5VU14</accession>
<dbReference type="InterPro" id="IPR036643">
    <property type="entry name" value="RNApol_insert_sf"/>
</dbReference>
<protein>
    <recommendedName>
        <fullName evidence="5">DNA-directed RNA polymerase subunit Rpo3</fullName>
        <ecNumber evidence="5">2.7.7.6</ecNumber>
    </recommendedName>
    <alternativeName>
        <fullName evidence="5">DNA-directed RNA polymerase subunit D</fullName>
    </alternativeName>
</protein>
<dbReference type="GeneID" id="41588747"/>
<dbReference type="Gene3D" id="3.30.1360.10">
    <property type="entry name" value="RNA polymerase, RBP11-like subunit"/>
    <property type="match status" value="1"/>
</dbReference>
<dbReference type="NCBIfam" id="NF001988">
    <property type="entry name" value="PRK00783.1"/>
    <property type="match status" value="1"/>
</dbReference>
<dbReference type="RefSeq" id="WP_148689990.1">
    <property type="nucleotide sequence ID" value="NZ_LT671858.1"/>
</dbReference>
<evidence type="ECO:0000259" key="6">
    <source>
        <dbReference type="SMART" id="SM00662"/>
    </source>
</evidence>
<sequence>MPSSIEQKISILELRDNFARFEITNITEGTANALRRTLINDIPKLAIDKVIFRHGQIRDSMGNVFDSSLPLFDEIVAHRIGLVPIKTDSRMNFRNECSCEGKGCSLCTVSYNIDKTGPGEVYSGDLVPFTGNVELKPVDPLIPIVKLGPKQALLVTAEATMGTAKEHAKWQVTSAVSFKYHREFEINKADNEGWEKIKEKFPVSVVKETKETITITDDYQQRAVMNYINTVNHRTEINQSKPVKVSEDRTRYVFKFETDGSLTARETLKIALERLPKRLNFLHESIVTPD</sequence>
<dbReference type="GO" id="GO:0006351">
    <property type="term" value="P:DNA-templated transcription"/>
    <property type="evidence" value="ECO:0007669"/>
    <property type="project" value="UniProtKB-UniRule"/>
</dbReference>
<dbReference type="GO" id="GO:0005737">
    <property type="term" value="C:cytoplasm"/>
    <property type="evidence" value="ECO:0007669"/>
    <property type="project" value="UniProtKB-SubCell"/>
</dbReference>
<feature type="domain" description="DNA-directed RNA polymerase RpoA/D/Rpb3-type" evidence="6">
    <location>
        <begin position="18"/>
        <end position="285"/>
    </location>
</feature>
<gene>
    <name evidence="5" type="primary">rpo3</name>
    <name evidence="5" type="synonym">rpoD</name>
    <name evidence="7" type="ORF">CSP5_1505</name>
</gene>
<comment type="catalytic activity">
    <reaction evidence="5">
        <text>RNA(n) + a ribonucleoside 5'-triphosphate = RNA(n+1) + diphosphate</text>
        <dbReference type="Rhea" id="RHEA:21248"/>
        <dbReference type="Rhea" id="RHEA-COMP:14527"/>
        <dbReference type="Rhea" id="RHEA-COMP:17342"/>
        <dbReference type="ChEBI" id="CHEBI:33019"/>
        <dbReference type="ChEBI" id="CHEBI:61557"/>
        <dbReference type="ChEBI" id="CHEBI:140395"/>
        <dbReference type="EC" id="2.7.7.6"/>
    </reaction>
</comment>
<dbReference type="EMBL" id="LT671858">
    <property type="protein sequence ID" value="SIM76199.1"/>
    <property type="molecule type" value="Genomic_DNA"/>
</dbReference>
<dbReference type="PANTHER" id="PTHR11800:SF2">
    <property type="entry name" value="DNA-DIRECTED RNA POLYMERASE II SUBUNIT RPB3"/>
    <property type="match status" value="1"/>
</dbReference>
<comment type="subunit">
    <text evidence="5">Part of the RNA polymerase complex.</text>
</comment>